<reference evidence="2 3" key="1">
    <citation type="submission" date="2020-08" db="EMBL/GenBank/DDBJ databases">
        <title>Genomic Encyclopedia of Type Strains, Phase IV (KMG-IV): sequencing the most valuable type-strain genomes for metagenomic binning, comparative biology and taxonomic classification.</title>
        <authorList>
            <person name="Goeker M."/>
        </authorList>
    </citation>
    <scope>NUCLEOTIDE SEQUENCE [LARGE SCALE GENOMIC DNA]</scope>
    <source>
        <strain evidence="2 3">DSM 24661</strain>
    </source>
</reference>
<name>A0A840US86_9FIRM</name>
<dbReference type="RefSeq" id="WP_183859332.1">
    <property type="nucleotide sequence ID" value="NZ_JACHFH010000004.1"/>
</dbReference>
<feature type="domain" description="SLH" evidence="1">
    <location>
        <begin position="29"/>
        <end position="92"/>
    </location>
</feature>
<accession>A0A840US86</accession>
<protein>
    <recommendedName>
        <fullName evidence="1">SLH domain-containing protein</fullName>
    </recommendedName>
</protein>
<comment type="caution">
    <text evidence="2">The sequence shown here is derived from an EMBL/GenBank/DDBJ whole genome shotgun (WGS) entry which is preliminary data.</text>
</comment>
<gene>
    <name evidence="2" type="ORF">HNR32_000516</name>
</gene>
<proteinExistence type="predicted"/>
<organism evidence="2 3">
    <name type="scientific">Pectinatus brassicae</name>
    <dbReference type="NCBI Taxonomy" id="862415"/>
    <lineage>
        <taxon>Bacteria</taxon>
        <taxon>Bacillati</taxon>
        <taxon>Bacillota</taxon>
        <taxon>Negativicutes</taxon>
        <taxon>Selenomonadales</taxon>
        <taxon>Selenomonadaceae</taxon>
        <taxon>Pectinatus</taxon>
    </lineage>
</organism>
<evidence type="ECO:0000259" key="1">
    <source>
        <dbReference type="PROSITE" id="PS51272"/>
    </source>
</evidence>
<dbReference type="EMBL" id="JACHFH010000004">
    <property type="protein sequence ID" value="MBB5335395.1"/>
    <property type="molecule type" value="Genomic_DNA"/>
</dbReference>
<evidence type="ECO:0000313" key="3">
    <source>
        <dbReference type="Proteomes" id="UP000559117"/>
    </source>
</evidence>
<sequence length="452" mass="50303">MWQKQNDKKLILALTAGIFFTACGTGSAKNNPYADVPKDDWSYTAMANLIHDNLVRGVNDSSFDKNKIITRNDMAVLVAKAISKEDIVNLETKKVIDKLALEYAYELKIIGVTDDTEVSASPTAVPPKAENKFDRLSFHGTGRIRLDKGNTSGLTAQRGNTTGSYTPNSHINLDLFYKYKINDKWSVYGESEYGRQLNYGGENQKLQNSVFEQMYLSGPIAGATIKAGRFSVYSPQGLVYDDKVSGAEAILGTVVKTTIDVGKATSTDDDTSDVTIGNNTYTYHSQNYQSILFDIPLSKTTTSSVGYYHIGGNLLQHQDPDAYVNYYTLGFNSKLADNLTLDAVYAKSNAKGYRNSNILSTATNSYLLKLKYKQADFTKPKSFDIFAMYRRSPQLASYSNTDDWCQNVKGIRIGGDYIAASNIGLTAWYTFGKDIDTNQRNNMYRFECDFLI</sequence>
<dbReference type="AlphaFoldDB" id="A0A840US86"/>
<dbReference type="Pfam" id="PF00395">
    <property type="entry name" value="SLH"/>
    <property type="match status" value="1"/>
</dbReference>
<dbReference type="InterPro" id="IPR001119">
    <property type="entry name" value="SLH_dom"/>
</dbReference>
<dbReference type="PROSITE" id="PS51272">
    <property type="entry name" value="SLH"/>
    <property type="match status" value="1"/>
</dbReference>
<evidence type="ECO:0000313" key="2">
    <source>
        <dbReference type="EMBL" id="MBB5335395.1"/>
    </source>
</evidence>
<dbReference type="Proteomes" id="UP000559117">
    <property type="component" value="Unassembled WGS sequence"/>
</dbReference>
<dbReference type="PROSITE" id="PS51257">
    <property type="entry name" value="PROKAR_LIPOPROTEIN"/>
    <property type="match status" value="1"/>
</dbReference>
<keyword evidence="3" id="KW-1185">Reference proteome</keyword>